<comment type="caution">
    <text evidence="1">The sequence shown here is derived from an EMBL/GenBank/DDBJ whole genome shotgun (WGS) entry which is preliminary data.</text>
</comment>
<sequence>MPTEPGSDLEPSAAAEVKSTQQTAIDLLLFAGLALS</sequence>
<keyword evidence="2" id="KW-1185">Reference proteome</keyword>
<name>A0A5C6NI77_9TELE</name>
<accession>A0A5C6NI77</accession>
<dbReference type="AlphaFoldDB" id="A0A5C6NI77"/>
<evidence type="ECO:0000313" key="1">
    <source>
        <dbReference type="EMBL" id="TWW66329.1"/>
    </source>
</evidence>
<organism evidence="1 2">
    <name type="scientific">Takifugu flavidus</name>
    <name type="common">sansaifugu</name>
    <dbReference type="NCBI Taxonomy" id="433684"/>
    <lineage>
        <taxon>Eukaryota</taxon>
        <taxon>Metazoa</taxon>
        <taxon>Chordata</taxon>
        <taxon>Craniata</taxon>
        <taxon>Vertebrata</taxon>
        <taxon>Euteleostomi</taxon>
        <taxon>Actinopterygii</taxon>
        <taxon>Neopterygii</taxon>
        <taxon>Teleostei</taxon>
        <taxon>Neoteleostei</taxon>
        <taxon>Acanthomorphata</taxon>
        <taxon>Eupercaria</taxon>
        <taxon>Tetraodontiformes</taxon>
        <taxon>Tetradontoidea</taxon>
        <taxon>Tetraodontidae</taxon>
        <taxon>Takifugu</taxon>
    </lineage>
</organism>
<dbReference type="EMBL" id="RHFK02000013">
    <property type="protein sequence ID" value="TWW66329.1"/>
    <property type="molecule type" value="Genomic_DNA"/>
</dbReference>
<evidence type="ECO:0000313" key="2">
    <source>
        <dbReference type="Proteomes" id="UP000324091"/>
    </source>
</evidence>
<gene>
    <name evidence="1" type="ORF">D4764_20G0003610</name>
</gene>
<reference evidence="1 2" key="1">
    <citation type="submission" date="2019-04" db="EMBL/GenBank/DDBJ databases">
        <title>Chromosome genome assembly for Takifugu flavidus.</title>
        <authorList>
            <person name="Xiao S."/>
        </authorList>
    </citation>
    <scope>NUCLEOTIDE SEQUENCE [LARGE SCALE GENOMIC DNA]</scope>
    <source>
        <strain evidence="1">HTHZ2018</strain>
        <tissue evidence="1">Muscle</tissue>
    </source>
</reference>
<protein>
    <submittedName>
        <fullName evidence="1">Uncharacterized protein</fullName>
    </submittedName>
</protein>
<proteinExistence type="predicted"/>
<dbReference type="Proteomes" id="UP000324091">
    <property type="component" value="Chromosome 20"/>
</dbReference>